<dbReference type="KEGG" id="mpl:Mpal_1799"/>
<feature type="transmembrane region" description="Helical" evidence="2">
    <location>
        <begin position="610"/>
        <end position="643"/>
    </location>
</feature>
<evidence type="ECO:0000313" key="4">
    <source>
        <dbReference type="Proteomes" id="UP000002457"/>
    </source>
</evidence>
<dbReference type="Proteomes" id="UP000002457">
    <property type="component" value="Chromosome"/>
</dbReference>
<feature type="compositionally biased region" description="Low complexity" evidence="1">
    <location>
        <begin position="517"/>
        <end position="544"/>
    </location>
</feature>
<sequence length="653" mass="67419" precursor="true">MTNQMTDPNYRASLSVLTSIVLILLAITITVPVGAESVLSDHYHINIATVNGGERYFKLDDPGMNALHISGDSSNYFGNSIASDSQSGSFFMTDTGGRGFDDDGILMLAVKGDVPDDFKVHIRASGYTWTPSSVVNQKPSIYAHEDGSVDSTFSKGDFAYGPQNWKPSPASNYPIYDGQDMGDASQQFHLVFIDLNAGILGQKSGIDPSTLQDNGAIRVEYSFENLNTFAAFDAYAWCLNSNQGEGVTWTNRLSAAGSSGFTVKGTEPTPTTEPTTTEPTTTVATPNETVSVTPTETPTSVETTVNVTSTVTINETTPTTTAVPSTTVSPTSAPTTPTAATGTTVTSTQPVSTATTAGVLVTPTSLPTGTTPGVIVSQTTVPASLTTVPSATETQSPEPSVSVPVLSTLFPSHAQTAVPTQAAVTSAPQTQSPTVGTGTVVSDVTVQATATPQNAQTVASGATTVQATVSSGSTQTIATQSSSQPAGSNSAEGPVSTGDSSSGSSSDDYTGVGGTVGTTATPAPTTATPTQTQSADTTPTPTQANSSTPVMTTPTLPLIDTGNQNEYSPVSISGSSGAASSRDRSSSQSFLSTIQSTIDRLSSSDLSLLLLIGAVLFFFLLVFAGLIIMVLLLLLLLVGILYLRQRREEQHEN</sequence>
<dbReference type="OrthoDB" id="112349at2157"/>
<keyword evidence="4" id="KW-1185">Reference proteome</keyword>
<dbReference type="HOGENOM" id="CLU_419580_0_0_2"/>
<keyword evidence="2" id="KW-0472">Membrane</keyword>
<feature type="region of interest" description="Disordered" evidence="1">
    <location>
        <begin position="475"/>
        <end position="584"/>
    </location>
</feature>
<feature type="compositionally biased region" description="Low complexity" evidence="1">
    <location>
        <begin position="568"/>
        <end position="584"/>
    </location>
</feature>
<keyword evidence="2" id="KW-0812">Transmembrane</keyword>
<dbReference type="eggNOG" id="arCOG09475">
    <property type="taxonomic scope" value="Archaea"/>
</dbReference>
<feature type="transmembrane region" description="Helical" evidence="2">
    <location>
        <begin position="12"/>
        <end position="35"/>
    </location>
</feature>
<dbReference type="GeneID" id="7270345"/>
<accession>B8GK34</accession>
<dbReference type="EMBL" id="CP001338">
    <property type="protein sequence ID" value="ACL17105.1"/>
    <property type="molecule type" value="Genomic_DNA"/>
</dbReference>
<feature type="compositionally biased region" description="Polar residues" evidence="1">
    <location>
        <begin position="545"/>
        <end position="567"/>
    </location>
</feature>
<keyword evidence="2" id="KW-1133">Transmembrane helix</keyword>
<feature type="region of interest" description="Disordered" evidence="1">
    <location>
        <begin position="317"/>
        <end position="349"/>
    </location>
</feature>
<feature type="region of interest" description="Disordered" evidence="1">
    <location>
        <begin position="259"/>
        <end position="283"/>
    </location>
</feature>
<proteinExistence type="predicted"/>
<protein>
    <submittedName>
        <fullName evidence="3">Uncharacterized protein</fullName>
    </submittedName>
</protein>
<feature type="compositionally biased region" description="Low complexity" evidence="1">
    <location>
        <begin position="496"/>
        <end position="510"/>
    </location>
</feature>
<evidence type="ECO:0000256" key="1">
    <source>
        <dbReference type="SAM" id="MobiDB-lite"/>
    </source>
</evidence>
<organism evidence="3 4">
    <name type="scientific">Methanosphaerula palustris (strain ATCC BAA-1556 / DSM 19958 / E1-9c)</name>
    <dbReference type="NCBI Taxonomy" id="521011"/>
    <lineage>
        <taxon>Archaea</taxon>
        <taxon>Methanobacteriati</taxon>
        <taxon>Methanobacteriota</taxon>
        <taxon>Stenosarchaea group</taxon>
        <taxon>Methanomicrobia</taxon>
        <taxon>Methanomicrobiales</taxon>
        <taxon>Methanoregulaceae</taxon>
        <taxon>Methanosphaerula</taxon>
    </lineage>
</organism>
<reference evidence="3 4" key="1">
    <citation type="journal article" date="2015" name="Genome Announc.">
        <title>Complete Genome Sequence of Methanosphaerula palustris E1-9CT, a Hydrogenotrophic Methanogen Isolated from a Minerotrophic Fen Peatland.</title>
        <authorList>
            <person name="Cadillo-Quiroz H."/>
            <person name="Browne P."/>
            <person name="Kyrpides N."/>
            <person name="Woyke T."/>
            <person name="Goodwin L."/>
            <person name="Detter C."/>
            <person name="Yavitt J.B."/>
            <person name="Zinder S.H."/>
        </authorList>
    </citation>
    <scope>NUCLEOTIDE SEQUENCE [LARGE SCALE GENOMIC DNA]</scope>
    <source>
        <strain evidence="4">ATCC BAA-1556 / DSM 19958 / E1-9c</strain>
    </source>
</reference>
<name>B8GK34_METPE</name>
<feature type="compositionally biased region" description="Low complexity" evidence="1">
    <location>
        <begin position="266"/>
        <end position="283"/>
    </location>
</feature>
<dbReference type="AlphaFoldDB" id="B8GK34"/>
<evidence type="ECO:0000313" key="3">
    <source>
        <dbReference type="EMBL" id="ACL17105.1"/>
    </source>
</evidence>
<dbReference type="STRING" id="521011.Mpal_1799"/>
<evidence type="ECO:0000256" key="2">
    <source>
        <dbReference type="SAM" id="Phobius"/>
    </source>
</evidence>
<feature type="compositionally biased region" description="Low complexity" evidence="1">
    <location>
        <begin position="475"/>
        <end position="484"/>
    </location>
</feature>
<dbReference type="RefSeq" id="WP_012618424.1">
    <property type="nucleotide sequence ID" value="NC_011832.1"/>
</dbReference>
<gene>
    <name evidence="3" type="ordered locus">Mpal_1799</name>
</gene>